<feature type="transmembrane region" description="Helical" evidence="8">
    <location>
        <begin position="206"/>
        <end position="228"/>
    </location>
</feature>
<keyword evidence="10" id="KW-1185">Reference proteome</keyword>
<dbReference type="GO" id="GO:0016763">
    <property type="term" value="F:pentosyltransferase activity"/>
    <property type="evidence" value="ECO:0007669"/>
    <property type="project" value="TreeGrafter"/>
</dbReference>
<dbReference type="AlphaFoldDB" id="A0A7W7Z2V2"/>
<keyword evidence="2" id="KW-1003">Cell membrane</keyword>
<feature type="transmembrane region" description="Helical" evidence="8">
    <location>
        <begin position="400"/>
        <end position="420"/>
    </location>
</feature>
<dbReference type="RefSeq" id="WP_184256458.1">
    <property type="nucleotide sequence ID" value="NZ_JACHIH010000008.1"/>
</dbReference>
<keyword evidence="7 8" id="KW-0472">Membrane</keyword>
<evidence type="ECO:0000256" key="4">
    <source>
        <dbReference type="ARBA" id="ARBA00022679"/>
    </source>
</evidence>
<dbReference type="EMBL" id="JACHIH010000008">
    <property type="protein sequence ID" value="MBB5047020.1"/>
    <property type="molecule type" value="Genomic_DNA"/>
</dbReference>
<evidence type="ECO:0000256" key="5">
    <source>
        <dbReference type="ARBA" id="ARBA00022692"/>
    </source>
</evidence>
<feature type="transmembrane region" description="Helical" evidence="8">
    <location>
        <begin position="376"/>
        <end position="394"/>
    </location>
</feature>
<name>A0A7W7Z2V2_9BRAD</name>
<keyword evidence="5 8" id="KW-0812">Transmembrane</keyword>
<evidence type="ECO:0000256" key="2">
    <source>
        <dbReference type="ARBA" id="ARBA00022475"/>
    </source>
</evidence>
<comment type="subcellular location">
    <subcellularLocation>
        <location evidence="1">Cell membrane</location>
        <topology evidence="1">Multi-pass membrane protein</topology>
    </subcellularLocation>
</comment>
<evidence type="ECO:0000256" key="8">
    <source>
        <dbReference type="SAM" id="Phobius"/>
    </source>
</evidence>
<organism evidence="9 10">
    <name type="scientific">Rhodopseudomonas rhenobacensis</name>
    <dbReference type="NCBI Taxonomy" id="87461"/>
    <lineage>
        <taxon>Bacteria</taxon>
        <taxon>Pseudomonadati</taxon>
        <taxon>Pseudomonadota</taxon>
        <taxon>Alphaproteobacteria</taxon>
        <taxon>Hyphomicrobiales</taxon>
        <taxon>Nitrobacteraceae</taxon>
        <taxon>Rhodopseudomonas</taxon>
    </lineage>
</organism>
<feature type="transmembrane region" description="Helical" evidence="8">
    <location>
        <begin position="70"/>
        <end position="91"/>
    </location>
</feature>
<keyword evidence="3" id="KW-0328">Glycosyltransferase</keyword>
<dbReference type="GO" id="GO:0005886">
    <property type="term" value="C:plasma membrane"/>
    <property type="evidence" value="ECO:0007669"/>
    <property type="project" value="UniProtKB-SubCell"/>
</dbReference>
<feature type="transmembrane region" description="Helical" evidence="8">
    <location>
        <begin position="427"/>
        <end position="445"/>
    </location>
</feature>
<feature type="transmembrane region" description="Helical" evidence="8">
    <location>
        <begin position="155"/>
        <end position="176"/>
    </location>
</feature>
<sequence>MIDKANVRVQMSALFEGQLTASTPQSFHPLRRALGFAAKIGWSESRTMQRGISSNISIAAVPASDAWRKVLTLLLGLAIVHALIVLCTGITNPLIDLHSFRQTQTALTAYTILKGGPWLAYETPVLGYPWSVPFEFPIFQLLTAAVAWTGIPLDVAGRLVGFGFFLAVLLPLGLLYKTAGFRRTTYLATAILYLTSPLYLYWSRTFLVESCALFFSISWLALTARYFVAPNRYWLLAAVLCGCLATLAKSTTFPAFAVIGGVLTLVRLWNCLHAEPRARFVRMALLTTVNLLLPFVVGIIWVWYSDRIKLGNPFGQLLTSEALTTWNFGSINQKLSTLLWIDTIRHRVLPDVLGRFVLVGLIVLGATLTSRRMMTAAVLALIGFVIPFLVFTNLHIVHNYYQYANAIFLIAAIGFGLGQIYESAQRALAVTLTVVIVAGQLLFFYERFSPYMTQDYSQQPLLRVAQFAHDTTDERQSLIVIGNDWSSAVPYLSKRRSLAIASWTPRPLLESILNDPQRFLGDAPLAGIVVCPGQIPGYKDNAPLITAFLAGRKQLGEFGGCELLSPDRL</sequence>
<dbReference type="GO" id="GO:0009103">
    <property type="term" value="P:lipopolysaccharide biosynthetic process"/>
    <property type="evidence" value="ECO:0007669"/>
    <property type="project" value="UniProtKB-ARBA"/>
</dbReference>
<dbReference type="Proteomes" id="UP000542353">
    <property type="component" value="Unassembled WGS sequence"/>
</dbReference>
<dbReference type="InterPro" id="IPR050297">
    <property type="entry name" value="LipidA_mod_glycosyltrf_83"/>
</dbReference>
<feature type="transmembrane region" description="Helical" evidence="8">
    <location>
        <begin position="183"/>
        <end position="200"/>
    </location>
</feature>
<dbReference type="PANTHER" id="PTHR33908:SF11">
    <property type="entry name" value="MEMBRANE PROTEIN"/>
    <property type="match status" value="1"/>
</dbReference>
<evidence type="ECO:0000256" key="7">
    <source>
        <dbReference type="ARBA" id="ARBA00023136"/>
    </source>
</evidence>
<dbReference type="PANTHER" id="PTHR33908">
    <property type="entry name" value="MANNOSYLTRANSFERASE YKCB-RELATED"/>
    <property type="match status" value="1"/>
</dbReference>
<proteinExistence type="predicted"/>
<feature type="transmembrane region" description="Helical" evidence="8">
    <location>
        <begin position="352"/>
        <end position="369"/>
    </location>
</feature>
<feature type="transmembrane region" description="Helical" evidence="8">
    <location>
        <begin position="284"/>
        <end position="304"/>
    </location>
</feature>
<gene>
    <name evidence="9" type="ORF">HNR60_001772</name>
</gene>
<evidence type="ECO:0000256" key="6">
    <source>
        <dbReference type="ARBA" id="ARBA00022989"/>
    </source>
</evidence>
<reference evidence="9 10" key="1">
    <citation type="submission" date="2020-08" db="EMBL/GenBank/DDBJ databases">
        <title>Genomic Encyclopedia of Type Strains, Phase IV (KMG-IV): sequencing the most valuable type-strain genomes for metagenomic binning, comparative biology and taxonomic classification.</title>
        <authorList>
            <person name="Goeker M."/>
        </authorList>
    </citation>
    <scope>NUCLEOTIDE SEQUENCE [LARGE SCALE GENOMIC DNA]</scope>
    <source>
        <strain evidence="9 10">DSM 12706</strain>
    </source>
</reference>
<keyword evidence="4" id="KW-0808">Transferase</keyword>
<protein>
    <recommendedName>
        <fullName evidence="11">Dolichyl-phosphate-mannose-protein mannosyltransferase</fullName>
    </recommendedName>
</protein>
<evidence type="ECO:0000256" key="1">
    <source>
        <dbReference type="ARBA" id="ARBA00004651"/>
    </source>
</evidence>
<evidence type="ECO:0000256" key="3">
    <source>
        <dbReference type="ARBA" id="ARBA00022676"/>
    </source>
</evidence>
<evidence type="ECO:0008006" key="11">
    <source>
        <dbReference type="Google" id="ProtNLM"/>
    </source>
</evidence>
<accession>A0A7W7Z2V2</accession>
<evidence type="ECO:0000313" key="10">
    <source>
        <dbReference type="Proteomes" id="UP000542353"/>
    </source>
</evidence>
<evidence type="ECO:0000313" key="9">
    <source>
        <dbReference type="EMBL" id="MBB5047020.1"/>
    </source>
</evidence>
<comment type="caution">
    <text evidence="9">The sequence shown here is derived from an EMBL/GenBank/DDBJ whole genome shotgun (WGS) entry which is preliminary data.</text>
</comment>
<feature type="transmembrane region" description="Helical" evidence="8">
    <location>
        <begin position="233"/>
        <end position="249"/>
    </location>
</feature>
<keyword evidence="6 8" id="KW-1133">Transmembrane helix</keyword>